<evidence type="ECO:0000256" key="1">
    <source>
        <dbReference type="SAM" id="Phobius"/>
    </source>
</evidence>
<feature type="transmembrane region" description="Helical" evidence="1">
    <location>
        <begin position="133"/>
        <end position="155"/>
    </location>
</feature>
<keyword evidence="1" id="KW-0812">Transmembrane</keyword>
<dbReference type="Proteomes" id="UP000296706">
    <property type="component" value="Chromosome"/>
</dbReference>
<feature type="transmembrane region" description="Helical" evidence="1">
    <location>
        <begin position="6"/>
        <end position="22"/>
    </location>
</feature>
<proteinExistence type="predicted"/>
<accession>A0A4D6H891</accession>
<organism evidence="2 3">
    <name type="scientific">Halapricum salinum</name>
    <dbReference type="NCBI Taxonomy" id="1457250"/>
    <lineage>
        <taxon>Archaea</taxon>
        <taxon>Methanobacteriati</taxon>
        <taxon>Methanobacteriota</taxon>
        <taxon>Stenosarchaea group</taxon>
        <taxon>Halobacteria</taxon>
        <taxon>Halobacteriales</taxon>
        <taxon>Haloarculaceae</taxon>
        <taxon>Halapricum</taxon>
    </lineage>
</organism>
<name>A0A4D6H891_9EURY</name>
<keyword evidence="1" id="KW-1133">Transmembrane helix</keyword>
<feature type="transmembrane region" description="Helical" evidence="1">
    <location>
        <begin position="29"/>
        <end position="49"/>
    </location>
</feature>
<dbReference type="OrthoDB" id="241062at2157"/>
<dbReference type="EMBL" id="CP031310">
    <property type="protein sequence ID" value="QCC50039.1"/>
    <property type="molecule type" value="Genomic_DNA"/>
</dbReference>
<feature type="transmembrane region" description="Helical" evidence="1">
    <location>
        <begin position="61"/>
        <end position="85"/>
    </location>
</feature>
<feature type="transmembrane region" description="Helical" evidence="1">
    <location>
        <begin position="92"/>
        <end position="113"/>
    </location>
</feature>
<reference evidence="2 3" key="1">
    <citation type="journal article" date="2019" name="Nat. Commun.">
        <title>A new type of DNA phosphorothioation-based antiviral system in archaea.</title>
        <authorList>
            <person name="Xiong L."/>
            <person name="Liu S."/>
            <person name="Chen S."/>
            <person name="Xiao Y."/>
            <person name="Zhu B."/>
            <person name="Gao Y."/>
            <person name="Zhang Y."/>
            <person name="Chen B."/>
            <person name="Luo J."/>
            <person name="Deng Z."/>
            <person name="Chen X."/>
            <person name="Wang L."/>
            <person name="Chen S."/>
        </authorList>
    </citation>
    <scope>NUCLEOTIDE SEQUENCE [LARGE SCALE GENOMIC DNA]</scope>
    <source>
        <strain evidence="2 3">CBA1105</strain>
    </source>
</reference>
<evidence type="ECO:0000313" key="2">
    <source>
        <dbReference type="EMBL" id="QCC50039.1"/>
    </source>
</evidence>
<dbReference type="KEGG" id="hsn:DV733_01850"/>
<evidence type="ECO:0000313" key="3">
    <source>
        <dbReference type="Proteomes" id="UP000296706"/>
    </source>
</evidence>
<dbReference type="RefSeq" id="WP_049993484.1">
    <property type="nucleotide sequence ID" value="NZ_CP031310.1"/>
</dbReference>
<keyword evidence="3" id="KW-1185">Reference proteome</keyword>
<keyword evidence="1" id="KW-0472">Membrane</keyword>
<gene>
    <name evidence="2" type="ORF">DV733_01850</name>
</gene>
<dbReference type="GeneID" id="39846572"/>
<sequence length="169" mass="18556">MADLLSTILVTYSLLTVIRWWIDWLDERWIVLALAGTVIPDLTRIDLLLDARTVEQAVGVPFTYAPLGSLGGVVLVSAIVTLAFARRHWRRVYPLVLTGGFVGLFVDGLRIFADGRAGFYLYPVWWRPPTPGLFVSADPRVLVVTAALAAGIFAVDRFVIEESPGSSSP</sequence>
<protein>
    <submittedName>
        <fullName evidence="2">Uncharacterized protein</fullName>
    </submittedName>
</protein>
<dbReference type="AlphaFoldDB" id="A0A4D6H891"/>